<keyword evidence="1" id="KW-0677">Repeat</keyword>
<dbReference type="Pfam" id="PF20148">
    <property type="entry name" value="DUF6531"/>
    <property type="match status" value="1"/>
</dbReference>
<dbReference type="InterPro" id="IPR006530">
    <property type="entry name" value="YD"/>
</dbReference>
<dbReference type="SUPFAM" id="SSF69304">
    <property type="entry name" value="Tricorn protease N-terminal domain"/>
    <property type="match status" value="2"/>
</dbReference>
<dbReference type="Pfam" id="PF25023">
    <property type="entry name" value="TEN_YD-shell"/>
    <property type="match status" value="3"/>
</dbReference>
<dbReference type="InterPro" id="IPR050708">
    <property type="entry name" value="T6SS_VgrG/RHS"/>
</dbReference>
<dbReference type="RefSeq" id="WP_120674123.1">
    <property type="nucleotide sequence ID" value="NZ_RBAL01000001.1"/>
</dbReference>
<protein>
    <recommendedName>
        <fullName evidence="9">Type IV secretion protein Rhs</fullName>
    </recommendedName>
</protein>
<accession>A0A3A9ZHE3</accession>
<feature type="domain" description="Teneurin-like YD-shell" evidence="6">
    <location>
        <begin position="1151"/>
        <end position="1364"/>
    </location>
</feature>
<keyword evidence="8" id="KW-1185">Reference proteome</keyword>
<feature type="domain" description="DUF6531" evidence="4">
    <location>
        <begin position="365"/>
        <end position="436"/>
    </location>
</feature>
<sequence>MARPSDWSPVDMDSDPTPGDPEEIRTLADSLQDFADDVGEALGKIRAMASDRAMQDWAGLSAEAFRSEFDEVPGNLTKLHTSYQLCAQALSAYAPQLDTAQGMADRALQRALEAQADLTTAQGQLADAQDWVTRAGQESDRLQQEGHGSSAPPPDEAQVRAATRNAQAAHDAATAAQTRVEDAQQRLDAARELARQARDMREDAARTCAQGIDEASDAGIHNRHWWEDAIHWVTENWDTIVAVCKTIVAVLGIVVMIIGGPLAWVVLAAALVVLADTLIKYANGRASLWDVAFAALDCIPGMKGITTLGGLARGLRGGLSAARTGLRGIAQGVKGLAGRGRTMLADGMEAARSRFRNLIRSSGSDPVDMATGLMYLPQTDVLLPGTLPLSFTRRVESGYRTGLWFGPSWSSTCDQRLEIDEKGVVFVAEDGMVLAYPHLPPGTGTAVLPASGPRWPLSRLADGRYAVTEPSTGRARHFALPDAYGLAQLERIQDRNGNTIDFAYTADGVPTAIRHSGGYHLKLTSAEGRITSLSLAGADGEDILIRRYRYDADGNLCSVVNSSGHTLRFTYDDRLRVTSWTDSNDRRYSYTYDEKDRCVAESGEAGHIAVALDYDGALPDWPGMRVTTLTTAAGAVSRFVTDDTCQVVAEIDANGGVTRTSYGDHHRVVATTDATGHTTRIEDSPETRSGAVVRPDGTTMRYVHEEAERRDRVVLPDGNAWEYAFDERGNRTAVTDPSGATTEFDYNDTGGLAAVTDPLGATTRIRCNPAGLPVEVTDPLGNRQLAHRDAFGRLTEITDPLGAVTRLSWTVEGRLAALVGPDGSTETWEYDGEGNCVRHANAAGAVTAFEYTHFDVLAARTDPDGTRYEFEHDASLRLTQVTGPHGLTWRYEYDEAGRLSAETDFDGRRITYRHDAAGRLVARTNPLGQTVTYAYDSMGRLVRKDAGGVVTEYAYDAMGNMVRARGQDCEVRWERDAGGRVLSEEVDGRIMSFSYDAAGRRLSRTTPGGARAEYAYNATGRRVALTSCGQRLDFDYDAAGRETSRRVGGGLHMAQSWDALGRLTEQALTGVDGLPWRRTYAYRTDGNLIRREDSRGGPTEFELDRAGRICAVRAHEWTESYAYDAAGNQTHASWPDDHPHDEARGARSYQGSRIISAGAVRYEYDPAGRVIRRRRTRLSRKPAVWSYEWDAEDRLTAVTTPDGIVWRYRYDPFGRRVSKRRMSADGATVAEEVRFAWDGSVLAEQTTSRPDLPHRITLTWDHDGVRPLCQAERLSDAATQEEIDARFFAIVTDLVGTPTELVDDTGKIAWRPRTTLWGTTAWPSGSNAYTPLRFPGQYHDAETGLHYNHHRYYDPESARYLTSDPLGLAQAPNPVAYIRNPLMWADPLGLGPYREFAHGTSLNFAEDILANGLSADAGRAATNGGAMSRPGSFFTHEVAGGDSPGFQSAYEWGLRVDGESPSTVIVGRLPESTYQRLLDEGLVEVRTVGEGVPDETIFHPDSFETLNREMNWIAKVTP</sequence>
<dbReference type="EMBL" id="RBAL01000001">
    <property type="protein sequence ID" value="RKN46686.1"/>
    <property type="molecule type" value="Genomic_DNA"/>
</dbReference>
<dbReference type="Pfam" id="PF21725">
    <property type="entry name" value="T7SS_signal"/>
    <property type="match status" value="1"/>
</dbReference>
<dbReference type="InterPro" id="IPR049082">
    <property type="entry name" value="T7SS_signal"/>
</dbReference>
<reference evidence="7 8" key="1">
    <citation type="journal article" date="2014" name="Int. J. Syst. Evol. Microbiol.">
        <title>Streptomyces hoynatensis sp. nov., isolated from deep marine sediment.</title>
        <authorList>
            <person name="Veyisoglu A."/>
            <person name="Sahin N."/>
        </authorList>
    </citation>
    <scope>NUCLEOTIDE SEQUENCE [LARGE SCALE GENOMIC DNA]</scope>
    <source>
        <strain evidence="7 8">KCTC 29097</strain>
    </source>
</reference>
<dbReference type="Proteomes" id="UP000272474">
    <property type="component" value="Unassembled WGS sequence"/>
</dbReference>
<comment type="caution">
    <text evidence="7">The sequence shown here is derived from an EMBL/GenBank/DDBJ whole genome shotgun (WGS) entry which is preliminary data.</text>
</comment>
<dbReference type="InterPro" id="IPR056823">
    <property type="entry name" value="TEN-like_YD-shell"/>
</dbReference>
<keyword evidence="3" id="KW-1133">Transmembrane helix</keyword>
<gene>
    <name evidence="7" type="ORF">D7294_00155</name>
</gene>
<feature type="region of interest" description="Disordered" evidence="2">
    <location>
        <begin position="134"/>
        <end position="178"/>
    </location>
</feature>
<organism evidence="7 8">
    <name type="scientific">Streptomyces hoynatensis</name>
    <dbReference type="NCBI Taxonomy" id="1141874"/>
    <lineage>
        <taxon>Bacteria</taxon>
        <taxon>Bacillati</taxon>
        <taxon>Actinomycetota</taxon>
        <taxon>Actinomycetes</taxon>
        <taxon>Kitasatosporales</taxon>
        <taxon>Streptomycetaceae</taxon>
        <taxon>Streptomyces</taxon>
    </lineage>
</organism>
<keyword evidence="3" id="KW-0812">Transmembrane</keyword>
<feature type="compositionally biased region" description="Low complexity" evidence="2">
    <location>
        <begin position="159"/>
        <end position="178"/>
    </location>
</feature>
<dbReference type="PRINTS" id="PR00394">
    <property type="entry name" value="RHSPROTEIN"/>
</dbReference>
<feature type="region of interest" description="Disordered" evidence="2">
    <location>
        <begin position="1"/>
        <end position="24"/>
    </location>
</feature>
<evidence type="ECO:0000256" key="3">
    <source>
        <dbReference type="SAM" id="Phobius"/>
    </source>
</evidence>
<dbReference type="SUPFAM" id="SSF140453">
    <property type="entry name" value="EsxAB dimer-like"/>
    <property type="match status" value="1"/>
</dbReference>
<dbReference type="OrthoDB" id="4981820at2"/>
<dbReference type="Gene3D" id="1.10.287.1060">
    <property type="entry name" value="ESAT-6-like"/>
    <property type="match status" value="1"/>
</dbReference>
<evidence type="ECO:0000313" key="7">
    <source>
        <dbReference type="EMBL" id="RKN46686.1"/>
    </source>
</evidence>
<dbReference type="InterPro" id="IPR022385">
    <property type="entry name" value="Rhs_assc_core"/>
</dbReference>
<evidence type="ECO:0000259" key="6">
    <source>
        <dbReference type="Pfam" id="PF25023"/>
    </source>
</evidence>
<dbReference type="InterPro" id="IPR031325">
    <property type="entry name" value="RHS_repeat"/>
</dbReference>
<dbReference type="InterPro" id="IPR045351">
    <property type="entry name" value="DUF6531"/>
</dbReference>
<feature type="domain" description="Teneurin-like YD-shell" evidence="6">
    <location>
        <begin position="824"/>
        <end position="981"/>
    </location>
</feature>
<dbReference type="PANTHER" id="PTHR32305:SF15">
    <property type="entry name" value="PROTEIN RHSA-RELATED"/>
    <property type="match status" value="1"/>
</dbReference>
<evidence type="ECO:0000259" key="5">
    <source>
        <dbReference type="Pfam" id="PF21725"/>
    </source>
</evidence>
<dbReference type="NCBIfam" id="TIGR01643">
    <property type="entry name" value="YD_repeat_2x"/>
    <property type="match status" value="12"/>
</dbReference>
<evidence type="ECO:0000259" key="4">
    <source>
        <dbReference type="Pfam" id="PF20148"/>
    </source>
</evidence>
<feature type="domain" description="Putative T7SS secretion signal" evidence="5">
    <location>
        <begin position="19"/>
        <end position="217"/>
    </location>
</feature>
<dbReference type="InterPro" id="IPR036689">
    <property type="entry name" value="ESAT-6-like_sf"/>
</dbReference>
<keyword evidence="3" id="KW-0472">Membrane</keyword>
<feature type="transmembrane region" description="Helical" evidence="3">
    <location>
        <begin position="247"/>
        <end position="275"/>
    </location>
</feature>
<dbReference type="Gene3D" id="2.180.10.10">
    <property type="entry name" value="RHS repeat-associated core"/>
    <property type="match status" value="4"/>
</dbReference>
<feature type="domain" description="Teneurin-like YD-shell" evidence="6">
    <location>
        <begin position="693"/>
        <end position="801"/>
    </location>
</feature>
<dbReference type="PANTHER" id="PTHR32305">
    <property type="match status" value="1"/>
</dbReference>
<name>A0A3A9ZHE3_9ACTN</name>
<evidence type="ECO:0000256" key="2">
    <source>
        <dbReference type="SAM" id="MobiDB-lite"/>
    </source>
</evidence>
<evidence type="ECO:0008006" key="9">
    <source>
        <dbReference type="Google" id="ProtNLM"/>
    </source>
</evidence>
<evidence type="ECO:0000256" key="1">
    <source>
        <dbReference type="ARBA" id="ARBA00022737"/>
    </source>
</evidence>
<proteinExistence type="predicted"/>
<dbReference type="NCBIfam" id="TIGR03696">
    <property type="entry name" value="Rhs_assc_core"/>
    <property type="match status" value="1"/>
</dbReference>
<dbReference type="Pfam" id="PF05593">
    <property type="entry name" value="RHS_repeat"/>
    <property type="match status" value="2"/>
</dbReference>
<evidence type="ECO:0000313" key="8">
    <source>
        <dbReference type="Proteomes" id="UP000272474"/>
    </source>
</evidence>